<feature type="compositionally biased region" description="Basic and acidic residues" evidence="1">
    <location>
        <begin position="311"/>
        <end position="321"/>
    </location>
</feature>
<feature type="region of interest" description="Disordered" evidence="1">
    <location>
        <begin position="113"/>
        <end position="145"/>
    </location>
</feature>
<feature type="chain" id="PRO_5006457805" evidence="2">
    <location>
        <begin position="19"/>
        <end position="494"/>
    </location>
</feature>
<feature type="region of interest" description="Disordered" evidence="1">
    <location>
        <begin position="397"/>
        <end position="457"/>
    </location>
</feature>
<accession>B4MDG2</accession>
<reference evidence="3 4" key="1">
    <citation type="journal article" date="2007" name="Nature">
        <title>Evolution of genes and genomes on the Drosophila phylogeny.</title>
        <authorList>
            <consortium name="Drosophila 12 Genomes Consortium"/>
            <person name="Clark A.G."/>
            <person name="Eisen M.B."/>
            <person name="Smith D.R."/>
            <person name="Bergman C.M."/>
            <person name="Oliver B."/>
            <person name="Markow T.A."/>
            <person name="Kaufman T.C."/>
            <person name="Kellis M."/>
            <person name="Gelbart W."/>
            <person name="Iyer V.N."/>
            <person name="Pollard D.A."/>
            <person name="Sackton T.B."/>
            <person name="Larracuente A.M."/>
            <person name="Singh N.D."/>
            <person name="Abad J.P."/>
            <person name="Abt D.N."/>
            <person name="Adryan B."/>
            <person name="Aguade M."/>
            <person name="Akashi H."/>
            <person name="Anderson W.W."/>
            <person name="Aquadro C.F."/>
            <person name="Ardell D.H."/>
            <person name="Arguello R."/>
            <person name="Artieri C.G."/>
            <person name="Barbash D.A."/>
            <person name="Barker D."/>
            <person name="Barsanti P."/>
            <person name="Batterham P."/>
            <person name="Batzoglou S."/>
            <person name="Begun D."/>
            <person name="Bhutkar A."/>
            <person name="Blanco E."/>
            <person name="Bosak S.A."/>
            <person name="Bradley R.K."/>
            <person name="Brand A.D."/>
            <person name="Brent M.R."/>
            <person name="Brooks A.N."/>
            <person name="Brown R.H."/>
            <person name="Butlin R.K."/>
            <person name="Caggese C."/>
            <person name="Calvi B.R."/>
            <person name="Bernardo de Carvalho A."/>
            <person name="Caspi A."/>
            <person name="Castrezana S."/>
            <person name="Celniker S.E."/>
            <person name="Chang J.L."/>
            <person name="Chapple C."/>
            <person name="Chatterji S."/>
            <person name="Chinwalla A."/>
            <person name="Civetta A."/>
            <person name="Clifton S.W."/>
            <person name="Comeron J.M."/>
            <person name="Costello J.C."/>
            <person name="Coyne J.A."/>
            <person name="Daub J."/>
            <person name="David R.G."/>
            <person name="Delcher A.L."/>
            <person name="Delehaunty K."/>
            <person name="Do C.B."/>
            <person name="Ebling H."/>
            <person name="Edwards K."/>
            <person name="Eickbush T."/>
            <person name="Evans J.D."/>
            <person name="Filipski A."/>
            <person name="Findeiss S."/>
            <person name="Freyhult E."/>
            <person name="Fulton L."/>
            <person name="Fulton R."/>
            <person name="Garcia A.C."/>
            <person name="Gardiner A."/>
            <person name="Garfield D.A."/>
            <person name="Garvin B.E."/>
            <person name="Gibson G."/>
            <person name="Gilbert D."/>
            <person name="Gnerre S."/>
            <person name="Godfrey J."/>
            <person name="Good R."/>
            <person name="Gotea V."/>
            <person name="Gravely B."/>
            <person name="Greenberg A.J."/>
            <person name="Griffiths-Jones S."/>
            <person name="Gross S."/>
            <person name="Guigo R."/>
            <person name="Gustafson E.A."/>
            <person name="Haerty W."/>
            <person name="Hahn M.W."/>
            <person name="Halligan D.L."/>
            <person name="Halpern A.L."/>
            <person name="Halter G.M."/>
            <person name="Han M.V."/>
            <person name="Heger A."/>
            <person name="Hillier L."/>
            <person name="Hinrichs A.S."/>
            <person name="Holmes I."/>
            <person name="Hoskins R.A."/>
            <person name="Hubisz M.J."/>
            <person name="Hultmark D."/>
            <person name="Huntley M.A."/>
            <person name="Jaffe D.B."/>
            <person name="Jagadeeshan S."/>
            <person name="Jeck W.R."/>
            <person name="Johnson J."/>
            <person name="Jones C.D."/>
            <person name="Jordan W.C."/>
            <person name="Karpen G.H."/>
            <person name="Kataoka E."/>
            <person name="Keightley P.D."/>
            <person name="Kheradpour P."/>
            <person name="Kirkness E.F."/>
            <person name="Koerich L.B."/>
            <person name="Kristiansen K."/>
            <person name="Kudrna D."/>
            <person name="Kulathinal R.J."/>
            <person name="Kumar S."/>
            <person name="Kwok R."/>
            <person name="Lander E."/>
            <person name="Langley C.H."/>
            <person name="Lapoint R."/>
            <person name="Lazzaro B.P."/>
            <person name="Lee S.J."/>
            <person name="Levesque L."/>
            <person name="Li R."/>
            <person name="Lin C.F."/>
            <person name="Lin M.F."/>
            <person name="Lindblad-Toh K."/>
            <person name="Llopart A."/>
            <person name="Long M."/>
            <person name="Low L."/>
            <person name="Lozovsky E."/>
            <person name="Lu J."/>
            <person name="Luo M."/>
            <person name="Machado C.A."/>
            <person name="Makalowski W."/>
            <person name="Marzo M."/>
            <person name="Matsuda M."/>
            <person name="Matzkin L."/>
            <person name="McAllister B."/>
            <person name="McBride C.S."/>
            <person name="McKernan B."/>
            <person name="McKernan K."/>
            <person name="Mendez-Lago M."/>
            <person name="Minx P."/>
            <person name="Mollenhauer M.U."/>
            <person name="Montooth K."/>
            <person name="Mount S.M."/>
            <person name="Mu X."/>
            <person name="Myers E."/>
            <person name="Negre B."/>
            <person name="Newfeld S."/>
            <person name="Nielsen R."/>
            <person name="Noor M.A."/>
            <person name="O'Grady P."/>
            <person name="Pachter L."/>
            <person name="Papaceit M."/>
            <person name="Parisi M.J."/>
            <person name="Parisi M."/>
            <person name="Parts L."/>
            <person name="Pedersen J.S."/>
            <person name="Pesole G."/>
            <person name="Phillippy A.M."/>
            <person name="Ponting C.P."/>
            <person name="Pop M."/>
            <person name="Porcelli D."/>
            <person name="Powell J.R."/>
            <person name="Prohaska S."/>
            <person name="Pruitt K."/>
            <person name="Puig M."/>
            <person name="Quesneville H."/>
            <person name="Ram K.R."/>
            <person name="Rand D."/>
            <person name="Rasmussen M.D."/>
            <person name="Reed L.K."/>
            <person name="Reenan R."/>
            <person name="Reily A."/>
            <person name="Remington K.A."/>
            <person name="Rieger T.T."/>
            <person name="Ritchie M.G."/>
            <person name="Robin C."/>
            <person name="Rogers Y.H."/>
            <person name="Rohde C."/>
            <person name="Rozas J."/>
            <person name="Rubenfield M.J."/>
            <person name="Ruiz A."/>
            <person name="Russo S."/>
            <person name="Salzberg S.L."/>
            <person name="Sanchez-Gracia A."/>
            <person name="Saranga D.J."/>
            <person name="Sato H."/>
            <person name="Schaeffer S.W."/>
            <person name="Schatz M.C."/>
            <person name="Schlenke T."/>
            <person name="Schwartz R."/>
            <person name="Segarra C."/>
            <person name="Singh R.S."/>
            <person name="Sirot L."/>
            <person name="Sirota M."/>
            <person name="Sisneros N.B."/>
            <person name="Smith C.D."/>
            <person name="Smith T.F."/>
            <person name="Spieth J."/>
            <person name="Stage D.E."/>
            <person name="Stark A."/>
            <person name="Stephan W."/>
            <person name="Strausberg R.L."/>
            <person name="Strempel S."/>
            <person name="Sturgill D."/>
            <person name="Sutton G."/>
            <person name="Sutton G.G."/>
            <person name="Tao W."/>
            <person name="Teichmann S."/>
            <person name="Tobari Y.N."/>
            <person name="Tomimura Y."/>
            <person name="Tsolas J.M."/>
            <person name="Valente V.L."/>
            <person name="Venter E."/>
            <person name="Venter J.C."/>
            <person name="Vicario S."/>
            <person name="Vieira F.G."/>
            <person name="Vilella A.J."/>
            <person name="Villasante A."/>
            <person name="Walenz B."/>
            <person name="Wang J."/>
            <person name="Wasserman M."/>
            <person name="Watts T."/>
            <person name="Wilson D."/>
            <person name="Wilson R.K."/>
            <person name="Wing R.A."/>
            <person name="Wolfner M.F."/>
            <person name="Wong A."/>
            <person name="Wong G.K."/>
            <person name="Wu C.I."/>
            <person name="Wu G."/>
            <person name="Yamamoto D."/>
            <person name="Yang H.P."/>
            <person name="Yang S.P."/>
            <person name="Yorke J.A."/>
            <person name="Yoshida K."/>
            <person name="Zdobnov E."/>
            <person name="Zhang P."/>
            <person name="Zhang Y."/>
            <person name="Zimin A.V."/>
            <person name="Baldwin J."/>
            <person name="Abdouelleil A."/>
            <person name="Abdulkadir J."/>
            <person name="Abebe A."/>
            <person name="Abera B."/>
            <person name="Abreu J."/>
            <person name="Acer S.C."/>
            <person name="Aftuck L."/>
            <person name="Alexander A."/>
            <person name="An P."/>
            <person name="Anderson E."/>
            <person name="Anderson S."/>
            <person name="Arachi H."/>
            <person name="Azer M."/>
            <person name="Bachantsang P."/>
            <person name="Barry A."/>
            <person name="Bayul T."/>
            <person name="Berlin A."/>
            <person name="Bessette D."/>
            <person name="Bloom T."/>
            <person name="Blye J."/>
            <person name="Boguslavskiy L."/>
            <person name="Bonnet C."/>
            <person name="Boukhgalter B."/>
            <person name="Bourzgui I."/>
            <person name="Brown A."/>
            <person name="Cahill P."/>
            <person name="Channer S."/>
            <person name="Cheshatsang Y."/>
            <person name="Chuda L."/>
            <person name="Citroen M."/>
            <person name="Collymore A."/>
            <person name="Cooke P."/>
            <person name="Costello M."/>
            <person name="D'Aco K."/>
            <person name="Daza R."/>
            <person name="De Haan G."/>
            <person name="DeGray S."/>
            <person name="DeMaso C."/>
            <person name="Dhargay N."/>
            <person name="Dooley K."/>
            <person name="Dooley E."/>
            <person name="Doricent M."/>
            <person name="Dorje P."/>
            <person name="Dorjee K."/>
            <person name="Dupes A."/>
            <person name="Elong R."/>
            <person name="Falk J."/>
            <person name="Farina A."/>
            <person name="Faro S."/>
            <person name="Ferguson D."/>
            <person name="Fisher S."/>
            <person name="Foley C.D."/>
            <person name="Franke A."/>
            <person name="Friedrich D."/>
            <person name="Gadbois L."/>
            <person name="Gearin G."/>
            <person name="Gearin C.R."/>
            <person name="Giannoukos G."/>
            <person name="Goode T."/>
            <person name="Graham J."/>
            <person name="Grandbois E."/>
            <person name="Grewal S."/>
            <person name="Gyaltsen K."/>
            <person name="Hafez N."/>
            <person name="Hagos B."/>
            <person name="Hall J."/>
            <person name="Henson C."/>
            <person name="Hollinger A."/>
            <person name="Honan T."/>
            <person name="Huard M.D."/>
            <person name="Hughes L."/>
            <person name="Hurhula B."/>
            <person name="Husby M.E."/>
            <person name="Kamat A."/>
            <person name="Kanga B."/>
            <person name="Kashin S."/>
            <person name="Khazanovich D."/>
            <person name="Kisner P."/>
            <person name="Lance K."/>
            <person name="Lara M."/>
            <person name="Lee W."/>
            <person name="Lennon N."/>
            <person name="Letendre F."/>
            <person name="LeVine R."/>
            <person name="Lipovsky A."/>
            <person name="Liu X."/>
            <person name="Liu J."/>
            <person name="Liu S."/>
            <person name="Lokyitsang T."/>
            <person name="Lokyitsang Y."/>
            <person name="Lubonja R."/>
            <person name="Lui A."/>
            <person name="MacDonald P."/>
            <person name="Magnisalis V."/>
            <person name="Maru K."/>
            <person name="Matthews C."/>
            <person name="McCusker W."/>
            <person name="McDonough S."/>
            <person name="Mehta T."/>
            <person name="Meldrim J."/>
            <person name="Meneus L."/>
            <person name="Mihai O."/>
            <person name="Mihalev A."/>
            <person name="Mihova T."/>
            <person name="Mittelman R."/>
            <person name="Mlenga V."/>
            <person name="Montmayeur A."/>
            <person name="Mulrain L."/>
            <person name="Navidi A."/>
            <person name="Naylor J."/>
            <person name="Negash T."/>
            <person name="Nguyen T."/>
            <person name="Nguyen N."/>
            <person name="Nicol R."/>
            <person name="Norbu C."/>
            <person name="Norbu N."/>
            <person name="Novod N."/>
            <person name="O'Neill B."/>
            <person name="Osman S."/>
            <person name="Markiewicz E."/>
            <person name="Oyono O.L."/>
            <person name="Patti C."/>
            <person name="Phunkhang P."/>
            <person name="Pierre F."/>
            <person name="Priest M."/>
            <person name="Raghuraman S."/>
            <person name="Rege F."/>
            <person name="Reyes R."/>
            <person name="Rise C."/>
            <person name="Rogov P."/>
            <person name="Ross K."/>
            <person name="Ryan E."/>
            <person name="Settipalli S."/>
            <person name="Shea T."/>
            <person name="Sherpa N."/>
            <person name="Shi L."/>
            <person name="Shih D."/>
            <person name="Sparrow T."/>
            <person name="Spaulding J."/>
            <person name="Stalker J."/>
            <person name="Stange-Thomann N."/>
            <person name="Stavropoulos S."/>
            <person name="Stone C."/>
            <person name="Strader C."/>
            <person name="Tesfaye S."/>
            <person name="Thomson T."/>
            <person name="Thoulutsang Y."/>
            <person name="Thoulutsang D."/>
            <person name="Topham K."/>
            <person name="Topping I."/>
            <person name="Tsamla T."/>
            <person name="Vassiliev H."/>
            <person name="Vo A."/>
            <person name="Wangchuk T."/>
            <person name="Wangdi T."/>
            <person name="Weiand M."/>
            <person name="Wilkinson J."/>
            <person name="Wilson A."/>
            <person name="Yadav S."/>
            <person name="Young G."/>
            <person name="Yu Q."/>
            <person name="Zembek L."/>
            <person name="Zhong D."/>
            <person name="Zimmer A."/>
            <person name="Zwirko Z."/>
            <person name="Jaffe D.B."/>
            <person name="Alvarez P."/>
            <person name="Brockman W."/>
            <person name="Butler J."/>
            <person name="Chin C."/>
            <person name="Gnerre S."/>
            <person name="Grabherr M."/>
            <person name="Kleber M."/>
            <person name="Mauceli E."/>
            <person name="MacCallum I."/>
        </authorList>
    </citation>
    <scope>NUCLEOTIDE SEQUENCE [LARGE SCALE GENOMIC DNA]</scope>
    <source>
        <strain evidence="4">Tucson 15010-1051.87</strain>
    </source>
</reference>
<dbReference type="KEGG" id="dvi:6635769"/>
<evidence type="ECO:0000256" key="1">
    <source>
        <dbReference type="SAM" id="MobiDB-lite"/>
    </source>
</evidence>
<dbReference type="EMBL" id="CH940661">
    <property type="protein sequence ID" value="EDW71223.2"/>
    <property type="molecule type" value="Genomic_DNA"/>
</dbReference>
<evidence type="ECO:0000313" key="4">
    <source>
        <dbReference type="Proteomes" id="UP000008792"/>
    </source>
</evidence>
<dbReference type="eggNOG" id="ENOG502T9DT">
    <property type="taxonomic scope" value="Eukaryota"/>
</dbReference>
<feature type="signal peptide" evidence="2">
    <location>
        <begin position="1"/>
        <end position="18"/>
    </location>
</feature>
<organism evidence="3 4">
    <name type="scientific">Drosophila virilis</name>
    <name type="common">Fruit fly</name>
    <dbReference type="NCBI Taxonomy" id="7244"/>
    <lineage>
        <taxon>Eukaryota</taxon>
        <taxon>Metazoa</taxon>
        <taxon>Ecdysozoa</taxon>
        <taxon>Arthropoda</taxon>
        <taxon>Hexapoda</taxon>
        <taxon>Insecta</taxon>
        <taxon>Pterygota</taxon>
        <taxon>Neoptera</taxon>
        <taxon>Endopterygota</taxon>
        <taxon>Diptera</taxon>
        <taxon>Brachycera</taxon>
        <taxon>Muscomorpha</taxon>
        <taxon>Ephydroidea</taxon>
        <taxon>Drosophilidae</taxon>
        <taxon>Drosophila</taxon>
    </lineage>
</organism>
<keyword evidence="4" id="KW-1185">Reference proteome</keyword>
<name>B4MDG2_DROVI</name>
<evidence type="ECO:0000313" key="3">
    <source>
        <dbReference type="EMBL" id="EDW71223.2"/>
    </source>
</evidence>
<proteinExistence type="predicted"/>
<dbReference type="STRING" id="7244.B4MDG2"/>
<dbReference type="OrthoDB" id="7867795at2759"/>
<sequence length="494" mass="55548">MFILRIGLLLASLSLTAAYPLEVQRKPGQQAALDPADYPDLTHGLSDAEVESTLNGLSLDDLNALNKLLDDAGNGPFDLEASLRGHHRQTKKHHYDDMDAVDEDLEVALKSNKQSLDDSCHDEDDSDKEKDQCTERPKCSKRPTTRRCTTTTRRCATTVCKSLDGFLDIHVDGAKFESGSKKNCKDIEECDPEDQMCLQRNQQRAKQRSNIQDFSDLATDQEPSSMDSLERLAAQAHRDESLKLHKQLDGWNGKDDTLPDVFNMDYGKLSNANAAGNMHDFKELPKLVAEDEGQPQQSEEESKQTELQMPYERHQLARTVHEQQQAQQQEDKEEDELDGSALDENAAPAAAEERGAGDEVEAAEPLPLANDMAANDGDSFIAQNAREPLRYLIQTENGVIKSENGPGEQQLQTDKRHSEMLNYDAYQLSNPGQTRLESKRYKRNSRKTDDAPENTNESYLKKLMDSFPRDQGGQSNLNMAIRQAKRTHFRVKRS</sequence>
<dbReference type="AlphaFoldDB" id="B4MDG2"/>
<dbReference type="Proteomes" id="UP000008792">
    <property type="component" value="Unassembled WGS sequence"/>
</dbReference>
<dbReference type="InParanoid" id="B4MDG2"/>
<feature type="region of interest" description="Disordered" evidence="1">
    <location>
        <begin position="289"/>
        <end position="374"/>
    </location>
</feature>
<protein>
    <submittedName>
        <fullName evidence="3">Uncharacterized protein, isoform D</fullName>
    </submittedName>
</protein>
<keyword evidence="2" id="KW-0732">Signal</keyword>
<dbReference type="HOGENOM" id="CLU_649370_0_0_1"/>
<feature type="compositionally biased region" description="Basic and acidic residues" evidence="1">
    <location>
        <begin position="127"/>
        <end position="138"/>
    </location>
</feature>
<evidence type="ECO:0000256" key="2">
    <source>
        <dbReference type="SAM" id="SignalP"/>
    </source>
</evidence>
<gene>
    <name evidence="3" type="primary">Dvir\GJ16245</name>
    <name evidence="3" type="ORF">Dvir_GJ16245</name>
</gene>